<dbReference type="InterPro" id="IPR001669">
    <property type="entry name" value="Arg_repress"/>
</dbReference>
<dbReference type="GO" id="GO:0034618">
    <property type="term" value="F:arginine binding"/>
    <property type="evidence" value="ECO:0007669"/>
    <property type="project" value="InterPro"/>
</dbReference>
<evidence type="ECO:0000313" key="8">
    <source>
        <dbReference type="EMBL" id="AQP53973.1"/>
    </source>
</evidence>
<dbReference type="InterPro" id="IPR036388">
    <property type="entry name" value="WH-like_DNA-bd_sf"/>
</dbReference>
<dbReference type="GO" id="GO:0051259">
    <property type="term" value="P:protein complex oligomerization"/>
    <property type="evidence" value="ECO:0007669"/>
    <property type="project" value="InterPro"/>
</dbReference>
<evidence type="ECO:0000256" key="4">
    <source>
        <dbReference type="ARBA" id="ARBA00023015"/>
    </source>
</evidence>
<dbReference type="InterPro" id="IPR020899">
    <property type="entry name" value="Arg_repress_C"/>
</dbReference>
<accession>A0A1Q2D6P4</accession>
<dbReference type="GO" id="GO:1900079">
    <property type="term" value="P:regulation of arginine biosynthetic process"/>
    <property type="evidence" value="ECO:0007669"/>
    <property type="project" value="UniProtKB-UniRule"/>
</dbReference>
<keyword evidence="4 7" id="KW-0805">Transcription regulation</keyword>
<evidence type="ECO:0000256" key="3">
    <source>
        <dbReference type="ARBA" id="ARBA00022490"/>
    </source>
</evidence>
<protein>
    <recommendedName>
        <fullName evidence="7">Arginine repressor</fullName>
    </recommendedName>
</protein>
<dbReference type="GO" id="GO:0003700">
    <property type="term" value="F:DNA-binding transcription factor activity"/>
    <property type="evidence" value="ECO:0007669"/>
    <property type="project" value="UniProtKB-UniRule"/>
</dbReference>
<gene>
    <name evidence="7" type="primary">argR</name>
    <name evidence="8" type="ORF">BW732_06940</name>
</gene>
<dbReference type="Gene3D" id="3.30.1360.40">
    <property type="match status" value="1"/>
</dbReference>
<reference evidence="8 9" key="1">
    <citation type="journal article" date="2010" name="Int. J. Syst. Evol. Microbiol.">
        <title>Vagococcus penaei sp. nov., isolated from spoilage microbiota of cooked shrimp (Penaeus vannamei).</title>
        <authorList>
            <person name="Jaffres E."/>
            <person name="Prevost H."/>
            <person name="Rossero A."/>
            <person name="Joffraud J.J."/>
            <person name="Dousset X."/>
        </authorList>
    </citation>
    <scope>NUCLEOTIDE SEQUENCE [LARGE SCALE GENOMIC DNA]</scope>
    <source>
        <strain evidence="8 9">CD276</strain>
    </source>
</reference>
<dbReference type="Pfam" id="PF01316">
    <property type="entry name" value="Arg_repressor"/>
    <property type="match status" value="1"/>
</dbReference>
<dbReference type="EMBL" id="CP019609">
    <property type="protein sequence ID" value="AQP53973.1"/>
    <property type="molecule type" value="Genomic_DNA"/>
</dbReference>
<dbReference type="GO" id="GO:0003677">
    <property type="term" value="F:DNA binding"/>
    <property type="evidence" value="ECO:0007669"/>
    <property type="project" value="UniProtKB-KW"/>
</dbReference>
<evidence type="ECO:0000256" key="1">
    <source>
        <dbReference type="ARBA" id="ARBA00004496"/>
    </source>
</evidence>
<comment type="pathway">
    <text evidence="7">Amino-acid biosynthesis; L-arginine biosynthesis [regulation].</text>
</comment>
<keyword evidence="6 7" id="KW-0804">Transcription</keyword>
<keyword evidence="9" id="KW-1185">Reference proteome</keyword>
<keyword evidence="3 7" id="KW-0963">Cytoplasm</keyword>
<dbReference type="PRINTS" id="PR01467">
    <property type="entry name" value="ARGREPRESSOR"/>
</dbReference>
<dbReference type="PANTHER" id="PTHR34471">
    <property type="entry name" value="ARGININE REPRESSOR"/>
    <property type="match status" value="1"/>
</dbReference>
<sequence>MSKKKRQAIIKRLISENDISKQSELMELLEKEDIQTTQATISRDIRELNIIKNHNDKNKSYYRLLNNSVLGKNKLTDEERLINAIVETGVSLRQIEFTNLLTVLPGNGQVVGVLIDSIRTNFTEIVGCVAGDDTILILSENKDDAKIVNKYFQQYLYIH</sequence>
<name>A0A1Q2D6P4_9ENTE</name>
<dbReference type="HAMAP" id="MF_00173">
    <property type="entry name" value="Arg_repressor"/>
    <property type="match status" value="1"/>
</dbReference>
<dbReference type="UniPathway" id="UPA00068"/>
<dbReference type="AlphaFoldDB" id="A0A1Q2D6P4"/>
<evidence type="ECO:0000256" key="7">
    <source>
        <dbReference type="HAMAP-Rule" id="MF_00173"/>
    </source>
</evidence>
<dbReference type="Pfam" id="PF02863">
    <property type="entry name" value="Arg_repressor_C"/>
    <property type="match status" value="1"/>
</dbReference>
<comment type="subcellular location">
    <subcellularLocation>
        <location evidence="1 7">Cytoplasm</location>
    </subcellularLocation>
</comment>
<dbReference type="KEGG" id="vpi:BW732_06940"/>
<comment type="function">
    <text evidence="7">Regulates arginine biosynthesis genes.</text>
</comment>
<organism evidence="8 9">
    <name type="scientific">Vagococcus penaei</name>
    <dbReference type="NCBI Taxonomy" id="633807"/>
    <lineage>
        <taxon>Bacteria</taxon>
        <taxon>Bacillati</taxon>
        <taxon>Bacillota</taxon>
        <taxon>Bacilli</taxon>
        <taxon>Lactobacillales</taxon>
        <taxon>Enterococcaceae</taxon>
        <taxon>Vagococcus</taxon>
    </lineage>
</organism>
<evidence type="ECO:0000313" key="9">
    <source>
        <dbReference type="Proteomes" id="UP000188246"/>
    </source>
</evidence>
<dbReference type="InterPro" id="IPR036251">
    <property type="entry name" value="Arg_repress_C_sf"/>
</dbReference>
<keyword evidence="7" id="KW-0678">Repressor</keyword>
<dbReference type="GO" id="GO:0005737">
    <property type="term" value="C:cytoplasm"/>
    <property type="evidence" value="ECO:0007669"/>
    <property type="project" value="UniProtKB-SubCell"/>
</dbReference>
<dbReference type="PANTHER" id="PTHR34471:SF1">
    <property type="entry name" value="ARGININE REPRESSOR"/>
    <property type="match status" value="1"/>
</dbReference>
<evidence type="ECO:0000256" key="2">
    <source>
        <dbReference type="ARBA" id="ARBA00008316"/>
    </source>
</evidence>
<dbReference type="GO" id="GO:0006526">
    <property type="term" value="P:L-arginine biosynthetic process"/>
    <property type="evidence" value="ECO:0007669"/>
    <property type="project" value="UniProtKB-UniPathway"/>
</dbReference>
<keyword evidence="7" id="KW-0028">Amino-acid biosynthesis</keyword>
<dbReference type="OrthoDB" id="9807089at2"/>
<dbReference type="SUPFAM" id="SSF55252">
    <property type="entry name" value="C-terminal domain of arginine repressor"/>
    <property type="match status" value="1"/>
</dbReference>
<dbReference type="RefSeq" id="WP_077276051.1">
    <property type="nucleotide sequence ID" value="NZ_NGJV01000021.1"/>
</dbReference>
<dbReference type="InterPro" id="IPR020900">
    <property type="entry name" value="Arg_repress_DNA-bd"/>
</dbReference>
<dbReference type="Gene3D" id="1.10.10.10">
    <property type="entry name" value="Winged helix-like DNA-binding domain superfamily/Winged helix DNA-binding domain"/>
    <property type="match status" value="1"/>
</dbReference>
<keyword evidence="7" id="KW-0055">Arginine biosynthesis</keyword>
<evidence type="ECO:0000256" key="5">
    <source>
        <dbReference type="ARBA" id="ARBA00023125"/>
    </source>
</evidence>
<dbReference type="InterPro" id="IPR036390">
    <property type="entry name" value="WH_DNA-bd_sf"/>
</dbReference>
<proteinExistence type="inferred from homology"/>
<comment type="similarity">
    <text evidence="2 7">Belongs to the ArgR family.</text>
</comment>
<dbReference type="SUPFAM" id="SSF46785">
    <property type="entry name" value="Winged helix' DNA-binding domain"/>
    <property type="match status" value="1"/>
</dbReference>
<keyword evidence="5 7" id="KW-0238">DNA-binding</keyword>
<dbReference type="Proteomes" id="UP000188246">
    <property type="component" value="Chromosome"/>
</dbReference>
<dbReference type="STRING" id="633807.BW732_06940"/>
<evidence type="ECO:0000256" key="6">
    <source>
        <dbReference type="ARBA" id="ARBA00023163"/>
    </source>
</evidence>